<reference evidence="1" key="1">
    <citation type="submission" date="2018-06" db="EMBL/GenBank/DDBJ databases">
        <authorList>
            <person name="Zhirakovskaya E."/>
        </authorList>
    </citation>
    <scope>NUCLEOTIDE SEQUENCE</scope>
</reference>
<dbReference type="AlphaFoldDB" id="A0A3B0YJM1"/>
<name>A0A3B0YJM1_9ZZZZ</name>
<protein>
    <submittedName>
        <fullName evidence="1">Uncharacterized protein</fullName>
    </submittedName>
</protein>
<evidence type="ECO:0000313" key="1">
    <source>
        <dbReference type="EMBL" id="VAW75727.1"/>
    </source>
</evidence>
<gene>
    <name evidence="1" type="ORF">MNBD_GAMMA12-1575</name>
</gene>
<dbReference type="EMBL" id="UOFL01000092">
    <property type="protein sequence ID" value="VAW75727.1"/>
    <property type="molecule type" value="Genomic_DNA"/>
</dbReference>
<accession>A0A3B0YJM1</accession>
<proteinExistence type="predicted"/>
<sequence>MKLAKNVNNNTIEQSEFYTRFRGCFTGILRWPQLDEFWQVLTNKAGENWYIYAVGEAVPEQVSSADEVVIFIAEMNKLLRKEHQEDYCGVVYVSDKEAPDFIKIYDPNNLGVSCGSSDTPTLPGWILSKLKPELLDEKTFITQSRKRWWRRLFLKD</sequence>
<organism evidence="1">
    <name type="scientific">hydrothermal vent metagenome</name>
    <dbReference type="NCBI Taxonomy" id="652676"/>
    <lineage>
        <taxon>unclassified sequences</taxon>
        <taxon>metagenomes</taxon>
        <taxon>ecological metagenomes</taxon>
    </lineage>
</organism>